<protein>
    <submittedName>
        <fullName evidence="1">Uncharacterized protein</fullName>
    </submittedName>
</protein>
<gene>
    <name evidence="1" type="ORF">HOP53_07705</name>
</gene>
<name>A0ABS9A1M2_9GAMM</name>
<dbReference type="RefSeq" id="WP_234269477.1">
    <property type="nucleotide sequence ID" value="NZ_JABFTX010000001.1"/>
</dbReference>
<organism evidence="1 2">
    <name type="scientific">Billgrantia ethanolica</name>
    <dbReference type="NCBI Taxonomy" id="2733486"/>
    <lineage>
        <taxon>Bacteria</taxon>
        <taxon>Pseudomonadati</taxon>
        <taxon>Pseudomonadota</taxon>
        <taxon>Gammaproteobacteria</taxon>
        <taxon>Oceanospirillales</taxon>
        <taxon>Halomonadaceae</taxon>
        <taxon>Billgrantia</taxon>
    </lineage>
</organism>
<keyword evidence="2" id="KW-1185">Reference proteome</keyword>
<dbReference type="EMBL" id="JABFTX010000001">
    <property type="protein sequence ID" value="MCE8002718.1"/>
    <property type="molecule type" value="Genomic_DNA"/>
</dbReference>
<accession>A0ABS9A1M2</accession>
<proteinExistence type="predicted"/>
<evidence type="ECO:0000313" key="1">
    <source>
        <dbReference type="EMBL" id="MCE8002718.1"/>
    </source>
</evidence>
<comment type="caution">
    <text evidence="1">The sequence shown here is derived from an EMBL/GenBank/DDBJ whole genome shotgun (WGS) entry which is preliminary data.</text>
</comment>
<evidence type="ECO:0000313" key="2">
    <source>
        <dbReference type="Proteomes" id="UP001320168"/>
    </source>
</evidence>
<reference evidence="1 2" key="1">
    <citation type="journal article" date="2021" name="Front. Microbiol.">
        <title>Aerobic Denitrification and Heterotrophic Sulfur Oxidation in the Genus Halomonas Revealed by Six Novel Species Characterizations and Genome-Based Analysis.</title>
        <authorList>
            <person name="Wang L."/>
            <person name="Shao Z."/>
        </authorList>
    </citation>
    <scope>NUCLEOTIDE SEQUENCE [LARGE SCALE GENOMIC DNA]</scope>
    <source>
        <strain evidence="1 2">MCCC 1A11081</strain>
    </source>
</reference>
<sequence>MTDLDREQIGSISTALARICDAMERECSEGRHIDLATTRQHIKQLRLASRLLWLLREEKPCKHK</sequence>
<dbReference type="Proteomes" id="UP001320168">
    <property type="component" value="Unassembled WGS sequence"/>
</dbReference>